<dbReference type="AlphaFoldDB" id="A0A7X4H750"/>
<dbReference type="GO" id="GO:0000155">
    <property type="term" value="F:phosphorelay sensor kinase activity"/>
    <property type="evidence" value="ECO:0007669"/>
    <property type="project" value="InterPro"/>
</dbReference>
<evidence type="ECO:0000256" key="18">
    <source>
        <dbReference type="ARBA" id="ARBA00068150"/>
    </source>
</evidence>
<dbReference type="Pfam" id="PF00512">
    <property type="entry name" value="HisKA"/>
    <property type="match status" value="1"/>
</dbReference>
<sequence>MKPLGIKVKVALATSLTSVVMVALVTVAQMQRMEADFTRVLFAQQTALINRTAEELDDKLNMLLGIIALSAKNQPLGISHDPAALRAYYADRAVLSLFDDVLVLDPQGHVISDLPVVSGRVGVDASDRAYFKRVMATRQPLIAEPVVGRAGKQPIVQMAAPILDQKGEVQAVLIGVLRLYKDNVLGHLRTAKVGRTGYYFAVTRAEVPLYVLYPDLNRLLKPRPANANPATTRALNEGFEGTVISTNSGGMRALNSFKTLKSVDWVLAASLPVDEAFEPFEGMLLRLAAWSCLASLAAAALIGWLTMRLMSPLAQLRGAIQRMHGNAAGFTPIPVRQEDEIGDLTAAFNSLMQERQAADARLNDLIELAPNAYVVVDADGRIETFNRQAERYFGYQRADVLGQKVEVLLPSAQREEHGRLRVGFSSTRLTPEPVRMGDGRALFGQRKDGSRFPVEINLSAIQTGEGTKVLAMISDITERHRLQGEVQARALELEQARDRAEAANRAKSDFVANMSHEIRTPMNAVLGMAYLLGNTSLTAQQRKYLTMVQASGQTLLGILNDVLDFSKIEARRMELAPTDFDLGDVIGTLATTMTMNAGEKELELAIAVEPDVPRLLHGDALRLQQILVNLAGNAIKFTQQGEVVVRVSLEQAAADYAMLRFEVSDTGIGMGEAQLGQLFSAFSQGDESITRRFGGTGLGLAITKRLIELMGGKIAVHTVEGEGSRFWFSLPFAVLPAPEKRQPALGPQRLLVADDNGTTRSLVGKLIRAWGWEADEVASGAEAVARFRAQQEAGQPYSVVLADWHMPGLDGVAVAKAIRAAAGPQAQPIVVMVNAFARGKLEEISGAPEADVVLVKPITSSSLFDALHQALVAKGGDEHSVQAEGIANRLKGRHFLLVEDNLLNQAVARGILELAGATLEVADDGQQALNMLRTDAGRYDIVLMDMQMPVLDGFSATAMLRRELKLDLPVIAMTAGVLASERDRCLEAGITDFIPKPVVVEEMLAVIQRHLPDGLSAQQSVPPATPEATVASPAAEPAEPLFSMDSLMRVMGQDPRGRQVMFKMVRGALDSGMQPLDEADLALSEGRANEAAKLLHSLRGAVGVLGAKRLVRATLDAENAIVQQRTDELPAIFAGVRGVLEATLQQAADWLEREENSV</sequence>
<keyword evidence="4" id="KW-1003">Cell membrane</keyword>
<dbReference type="InterPro" id="IPR003660">
    <property type="entry name" value="HAMP_dom"/>
</dbReference>
<dbReference type="PROSITE" id="PS50113">
    <property type="entry name" value="PAC"/>
    <property type="match status" value="1"/>
</dbReference>
<evidence type="ECO:0000256" key="17">
    <source>
        <dbReference type="ARBA" id="ARBA00064003"/>
    </source>
</evidence>
<dbReference type="SMART" id="SM00388">
    <property type="entry name" value="HisKA"/>
    <property type="match status" value="1"/>
</dbReference>
<dbReference type="PANTHER" id="PTHR45339:SF1">
    <property type="entry name" value="HYBRID SIGNAL TRANSDUCTION HISTIDINE KINASE J"/>
    <property type="match status" value="1"/>
</dbReference>
<keyword evidence="9" id="KW-0547">Nucleotide-binding</keyword>
<evidence type="ECO:0000313" key="31">
    <source>
        <dbReference type="Proteomes" id="UP000450676"/>
    </source>
</evidence>
<evidence type="ECO:0000256" key="12">
    <source>
        <dbReference type="ARBA" id="ARBA00022989"/>
    </source>
</evidence>
<evidence type="ECO:0000256" key="15">
    <source>
        <dbReference type="ARBA" id="ARBA00023136"/>
    </source>
</evidence>
<evidence type="ECO:0000256" key="22">
    <source>
        <dbReference type="SAM" id="Coils"/>
    </source>
</evidence>
<comment type="caution">
    <text evidence="30">The sequence shown here is derived from an EMBL/GenBank/DDBJ whole genome shotgun (WGS) entry which is preliminary data.</text>
</comment>
<evidence type="ECO:0000259" key="24">
    <source>
        <dbReference type="PROSITE" id="PS50109"/>
    </source>
</evidence>
<evidence type="ECO:0000256" key="21">
    <source>
        <dbReference type="PROSITE-ProRule" id="PRU00169"/>
    </source>
</evidence>
<dbReference type="GO" id="GO:0005524">
    <property type="term" value="F:ATP binding"/>
    <property type="evidence" value="ECO:0007669"/>
    <property type="project" value="UniProtKB-KW"/>
</dbReference>
<evidence type="ECO:0000256" key="7">
    <source>
        <dbReference type="ARBA" id="ARBA00022692"/>
    </source>
</evidence>
<dbReference type="FunFam" id="3.30.565.10:FF:000010">
    <property type="entry name" value="Sensor histidine kinase RcsC"/>
    <property type="match status" value="1"/>
</dbReference>
<evidence type="ECO:0000259" key="25">
    <source>
        <dbReference type="PROSITE" id="PS50110"/>
    </source>
</evidence>
<dbReference type="CDD" id="cd17546">
    <property type="entry name" value="REC_hyHK_CKI1_RcsC-like"/>
    <property type="match status" value="2"/>
</dbReference>
<feature type="domain" description="PAS" evidence="26">
    <location>
        <begin position="358"/>
        <end position="411"/>
    </location>
</feature>
<dbReference type="PROSITE" id="PS50894">
    <property type="entry name" value="HPT"/>
    <property type="match status" value="1"/>
</dbReference>
<feature type="domain" description="Response regulatory" evidence="25">
    <location>
        <begin position="749"/>
        <end position="871"/>
    </location>
</feature>
<dbReference type="InterPro" id="IPR036890">
    <property type="entry name" value="HATPase_C_sf"/>
</dbReference>
<evidence type="ECO:0000256" key="19">
    <source>
        <dbReference type="ARBA" id="ARBA00070152"/>
    </source>
</evidence>
<dbReference type="InterPro" id="IPR003661">
    <property type="entry name" value="HisK_dim/P_dom"/>
</dbReference>
<comment type="subcellular location">
    <subcellularLocation>
        <location evidence="2">Cell membrane</location>
        <topology evidence="2">Multi-pass membrane protein</topology>
    </subcellularLocation>
</comment>
<feature type="domain" description="Response regulatory" evidence="25">
    <location>
        <begin position="894"/>
        <end position="1011"/>
    </location>
</feature>
<evidence type="ECO:0000256" key="8">
    <source>
        <dbReference type="ARBA" id="ARBA00022729"/>
    </source>
</evidence>
<keyword evidence="12 23" id="KW-1133">Transmembrane helix</keyword>
<dbReference type="InterPro" id="IPR011006">
    <property type="entry name" value="CheY-like_superfamily"/>
</dbReference>
<dbReference type="InterPro" id="IPR005467">
    <property type="entry name" value="His_kinase_dom"/>
</dbReference>
<dbReference type="Gene3D" id="3.30.565.10">
    <property type="entry name" value="Histidine kinase-like ATPase, C-terminal domain"/>
    <property type="match status" value="1"/>
</dbReference>
<feature type="domain" description="PAC" evidence="27">
    <location>
        <begin position="435"/>
        <end position="488"/>
    </location>
</feature>
<evidence type="ECO:0000256" key="20">
    <source>
        <dbReference type="PROSITE-ProRule" id="PRU00110"/>
    </source>
</evidence>
<dbReference type="Gene3D" id="3.30.450.20">
    <property type="entry name" value="PAS domain"/>
    <property type="match status" value="2"/>
</dbReference>
<dbReference type="Pfam" id="PF02518">
    <property type="entry name" value="HATPase_c"/>
    <property type="match status" value="1"/>
</dbReference>
<dbReference type="SMART" id="SM00091">
    <property type="entry name" value="PAS"/>
    <property type="match status" value="1"/>
</dbReference>
<keyword evidence="14" id="KW-0843">Virulence</keyword>
<dbReference type="Pfam" id="PF01627">
    <property type="entry name" value="Hpt"/>
    <property type="match status" value="1"/>
</dbReference>
<dbReference type="InterPro" id="IPR036097">
    <property type="entry name" value="HisK_dim/P_sf"/>
</dbReference>
<comment type="catalytic activity">
    <reaction evidence="1">
        <text>ATP + protein L-histidine = ADP + protein N-phospho-L-histidine.</text>
        <dbReference type="EC" id="2.7.13.3"/>
    </reaction>
</comment>
<dbReference type="NCBIfam" id="TIGR00229">
    <property type="entry name" value="sensory_box"/>
    <property type="match status" value="1"/>
</dbReference>
<keyword evidence="22" id="KW-0175">Coiled coil</keyword>
<dbReference type="InterPro" id="IPR008207">
    <property type="entry name" value="Sig_transdc_His_kin_Hpt_dom"/>
</dbReference>
<dbReference type="GO" id="GO:0005886">
    <property type="term" value="C:plasma membrane"/>
    <property type="evidence" value="ECO:0007669"/>
    <property type="project" value="UniProtKB-SubCell"/>
</dbReference>
<dbReference type="InterPro" id="IPR003594">
    <property type="entry name" value="HATPase_dom"/>
</dbReference>
<evidence type="ECO:0000256" key="9">
    <source>
        <dbReference type="ARBA" id="ARBA00022741"/>
    </source>
</evidence>
<dbReference type="Pfam" id="PF00672">
    <property type="entry name" value="HAMP"/>
    <property type="match status" value="1"/>
</dbReference>
<evidence type="ECO:0000256" key="1">
    <source>
        <dbReference type="ARBA" id="ARBA00000085"/>
    </source>
</evidence>
<dbReference type="SUPFAM" id="SSF52172">
    <property type="entry name" value="CheY-like"/>
    <property type="match status" value="2"/>
</dbReference>
<feature type="transmembrane region" description="Helical" evidence="23">
    <location>
        <begin position="287"/>
        <end position="307"/>
    </location>
</feature>
<evidence type="ECO:0000259" key="29">
    <source>
        <dbReference type="PROSITE" id="PS50894"/>
    </source>
</evidence>
<dbReference type="SUPFAM" id="SSF55785">
    <property type="entry name" value="PYP-like sensor domain (PAS domain)"/>
    <property type="match status" value="1"/>
</dbReference>
<dbReference type="InterPro" id="IPR001789">
    <property type="entry name" value="Sig_transdc_resp-reg_receiver"/>
</dbReference>
<dbReference type="PROSITE" id="PS50110">
    <property type="entry name" value="RESPONSE_REGULATORY"/>
    <property type="match status" value="2"/>
</dbReference>
<feature type="modified residue" description="Phosphohistidine" evidence="20">
    <location>
        <position position="1096"/>
    </location>
</feature>
<dbReference type="PROSITE" id="PS50109">
    <property type="entry name" value="HIS_KIN"/>
    <property type="match status" value="1"/>
</dbReference>
<dbReference type="EC" id="2.7.13.3" evidence="3"/>
<gene>
    <name evidence="30" type="ORF">GTP77_01015</name>
</gene>
<comment type="function">
    <text evidence="16">Member of the two-component regulatory system BvgS/BvgA. Phosphorylates BvgA via a four-step phosphorelay in response to environmental signals.</text>
</comment>
<evidence type="ECO:0000256" key="4">
    <source>
        <dbReference type="ARBA" id="ARBA00022475"/>
    </source>
</evidence>
<evidence type="ECO:0000256" key="16">
    <source>
        <dbReference type="ARBA" id="ARBA00058004"/>
    </source>
</evidence>
<accession>A0A7X4H750</accession>
<dbReference type="Pfam" id="PF00072">
    <property type="entry name" value="Response_reg"/>
    <property type="match status" value="2"/>
</dbReference>
<protein>
    <recommendedName>
        <fullName evidence="18">Sensory/regulatory protein RpfC</fullName>
        <ecNumber evidence="3">2.7.13.3</ecNumber>
    </recommendedName>
    <alternativeName>
        <fullName evidence="19">Virulence sensor protein BvgS</fullName>
    </alternativeName>
</protein>
<dbReference type="Gene3D" id="1.20.120.160">
    <property type="entry name" value="HPT domain"/>
    <property type="match status" value="1"/>
</dbReference>
<dbReference type="PROSITE" id="PS50112">
    <property type="entry name" value="PAS"/>
    <property type="match status" value="1"/>
</dbReference>
<reference evidence="30 31" key="1">
    <citation type="submission" date="2019-12" db="EMBL/GenBank/DDBJ databases">
        <title>Novel species isolated from a subtropical stream in China.</title>
        <authorList>
            <person name="Lu H."/>
        </authorList>
    </citation>
    <scope>NUCLEOTIDE SEQUENCE [LARGE SCALE GENOMIC DNA]</scope>
    <source>
        <strain evidence="30 31">FT127W</strain>
    </source>
</reference>
<dbReference type="CDD" id="cd00130">
    <property type="entry name" value="PAS"/>
    <property type="match status" value="1"/>
</dbReference>
<evidence type="ECO:0000256" key="13">
    <source>
        <dbReference type="ARBA" id="ARBA00023012"/>
    </source>
</evidence>
<feature type="modified residue" description="4-aspartylphosphate" evidence="21">
    <location>
        <position position="803"/>
    </location>
</feature>
<dbReference type="PROSITE" id="PS50885">
    <property type="entry name" value="HAMP"/>
    <property type="match status" value="1"/>
</dbReference>
<dbReference type="SMART" id="SM00387">
    <property type="entry name" value="HATPase_c"/>
    <property type="match status" value="1"/>
</dbReference>
<evidence type="ECO:0000259" key="26">
    <source>
        <dbReference type="PROSITE" id="PS50112"/>
    </source>
</evidence>
<dbReference type="RefSeq" id="WP_161070298.1">
    <property type="nucleotide sequence ID" value="NZ_WWCU01000001.1"/>
</dbReference>
<dbReference type="InterPro" id="IPR000014">
    <property type="entry name" value="PAS"/>
</dbReference>
<evidence type="ECO:0000256" key="14">
    <source>
        <dbReference type="ARBA" id="ARBA00023026"/>
    </source>
</evidence>
<evidence type="ECO:0000259" key="27">
    <source>
        <dbReference type="PROSITE" id="PS50113"/>
    </source>
</evidence>
<evidence type="ECO:0000256" key="5">
    <source>
        <dbReference type="ARBA" id="ARBA00022553"/>
    </source>
</evidence>
<evidence type="ECO:0000256" key="3">
    <source>
        <dbReference type="ARBA" id="ARBA00012438"/>
    </source>
</evidence>
<dbReference type="PANTHER" id="PTHR45339">
    <property type="entry name" value="HYBRID SIGNAL TRANSDUCTION HISTIDINE KINASE J"/>
    <property type="match status" value="1"/>
</dbReference>
<keyword evidence="13" id="KW-0902">Two-component regulatory system</keyword>
<dbReference type="InterPro" id="IPR036641">
    <property type="entry name" value="HPT_dom_sf"/>
</dbReference>
<dbReference type="Proteomes" id="UP000450676">
    <property type="component" value="Unassembled WGS sequence"/>
</dbReference>
<keyword evidence="5 21" id="KW-0597">Phosphoprotein</keyword>
<keyword evidence="11" id="KW-0067">ATP-binding</keyword>
<evidence type="ECO:0000256" key="2">
    <source>
        <dbReference type="ARBA" id="ARBA00004651"/>
    </source>
</evidence>
<feature type="domain" description="Histidine kinase" evidence="24">
    <location>
        <begin position="513"/>
        <end position="734"/>
    </location>
</feature>
<dbReference type="Gene3D" id="3.40.50.2300">
    <property type="match status" value="2"/>
</dbReference>
<dbReference type="EMBL" id="WWCU01000001">
    <property type="protein sequence ID" value="MYN05911.1"/>
    <property type="molecule type" value="Genomic_DNA"/>
</dbReference>
<keyword evidence="7 23" id="KW-0812">Transmembrane</keyword>
<dbReference type="CDD" id="cd12914">
    <property type="entry name" value="PDC1_DGC_like"/>
    <property type="match status" value="1"/>
</dbReference>
<feature type="coiled-coil region" evidence="22">
    <location>
        <begin position="486"/>
        <end position="513"/>
    </location>
</feature>
<feature type="domain" description="HPt" evidence="29">
    <location>
        <begin position="1057"/>
        <end position="1158"/>
    </location>
</feature>
<evidence type="ECO:0000256" key="10">
    <source>
        <dbReference type="ARBA" id="ARBA00022777"/>
    </source>
</evidence>
<dbReference type="InterPro" id="IPR035965">
    <property type="entry name" value="PAS-like_dom_sf"/>
</dbReference>
<dbReference type="CDD" id="cd16922">
    <property type="entry name" value="HATPase_EvgS-ArcB-TorS-like"/>
    <property type="match status" value="1"/>
</dbReference>
<keyword evidence="15 23" id="KW-0472">Membrane</keyword>
<dbReference type="Gene3D" id="1.10.287.130">
    <property type="match status" value="1"/>
</dbReference>
<keyword evidence="6" id="KW-0808">Transferase</keyword>
<dbReference type="Gene3D" id="6.10.340.10">
    <property type="match status" value="1"/>
</dbReference>
<dbReference type="CDD" id="cd00082">
    <property type="entry name" value="HisKA"/>
    <property type="match status" value="1"/>
</dbReference>
<feature type="modified residue" description="4-aspartylphosphate" evidence="21">
    <location>
        <position position="945"/>
    </location>
</feature>
<feature type="domain" description="HAMP" evidence="28">
    <location>
        <begin position="307"/>
        <end position="360"/>
    </location>
</feature>
<dbReference type="SMART" id="SM00304">
    <property type="entry name" value="HAMP"/>
    <property type="match status" value="1"/>
</dbReference>
<dbReference type="CDD" id="cd06225">
    <property type="entry name" value="HAMP"/>
    <property type="match status" value="1"/>
</dbReference>
<dbReference type="PRINTS" id="PR00344">
    <property type="entry name" value="BCTRLSENSOR"/>
</dbReference>
<dbReference type="SUPFAM" id="SSF55874">
    <property type="entry name" value="ATPase domain of HSP90 chaperone/DNA topoisomerase II/histidine kinase"/>
    <property type="match status" value="1"/>
</dbReference>
<name>A0A7X4H750_9BURK</name>
<evidence type="ECO:0000256" key="6">
    <source>
        <dbReference type="ARBA" id="ARBA00022679"/>
    </source>
</evidence>
<dbReference type="SUPFAM" id="SSF47226">
    <property type="entry name" value="Histidine-containing phosphotransfer domain, HPT domain"/>
    <property type="match status" value="1"/>
</dbReference>
<proteinExistence type="predicted"/>
<evidence type="ECO:0000313" key="30">
    <source>
        <dbReference type="EMBL" id="MYN05911.1"/>
    </source>
</evidence>
<keyword evidence="31" id="KW-1185">Reference proteome</keyword>
<evidence type="ECO:0000256" key="11">
    <source>
        <dbReference type="ARBA" id="ARBA00022840"/>
    </source>
</evidence>
<evidence type="ECO:0000256" key="23">
    <source>
        <dbReference type="SAM" id="Phobius"/>
    </source>
</evidence>
<dbReference type="SUPFAM" id="SSF47384">
    <property type="entry name" value="Homodimeric domain of signal transducing histidine kinase"/>
    <property type="match status" value="1"/>
</dbReference>
<dbReference type="SMART" id="SM00448">
    <property type="entry name" value="REC"/>
    <property type="match status" value="2"/>
</dbReference>
<organism evidence="30 31">
    <name type="scientific">Pseudoduganella aquatica</name>
    <dbReference type="NCBI Taxonomy" id="2660641"/>
    <lineage>
        <taxon>Bacteria</taxon>
        <taxon>Pseudomonadati</taxon>
        <taxon>Pseudomonadota</taxon>
        <taxon>Betaproteobacteria</taxon>
        <taxon>Burkholderiales</taxon>
        <taxon>Oxalobacteraceae</taxon>
        <taxon>Telluria group</taxon>
        <taxon>Pseudoduganella</taxon>
    </lineage>
</organism>
<comment type="subunit">
    <text evidence="17">At low DSF concentrations, interacts with RpfF.</text>
</comment>
<dbReference type="InterPro" id="IPR000700">
    <property type="entry name" value="PAS-assoc_C"/>
</dbReference>
<keyword evidence="10" id="KW-0418">Kinase</keyword>
<evidence type="ECO:0000259" key="28">
    <source>
        <dbReference type="PROSITE" id="PS50885"/>
    </source>
</evidence>
<dbReference type="FunFam" id="1.10.287.130:FF:000002">
    <property type="entry name" value="Two-component osmosensing histidine kinase"/>
    <property type="match status" value="1"/>
</dbReference>
<keyword evidence="8" id="KW-0732">Signal</keyword>
<dbReference type="InterPro" id="IPR004358">
    <property type="entry name" value="Sig_transdc_His_kin-like_C"/>
</dbReference>
<dbReference type="Pfam" id="PF13426">
    <property type="entry name" value="PAS_9"/>
    <property type="match status" value="1"/>
</dbReference>